<dbReference type="PANTHER" id="PTHR47186:SF3">
    <property type="entry name" value="OS09G0267800 PROTEIN"/>
    <property type="match status" value="1"/>
</dbReference>
<proteinExistence type="predicted"/>
<dbReference type="InterPro" id="IPR036388">
    <property type="entry name" value="WH-like_DNA-bd_sf"/>
</dbReference>
<feature type="region of interest" description="Disordered" evidence="3">
    <location>
        <begin position="846"/>
        <end position="896"/>
    </location>
</feature>
<organism evidence="7">
    <name type="scientific">Oryza brachyantha</name>
    <name type="common">malo sina</name>
    <dbReference type="NCBI Taxonomy" id="4533"/>
    <lineage>
        <taxon>Eukaryota</taxon>
        <taxon>Viridiplantae</taxon>
        <taxon>Streptophyta</taxon>
        <taxon>Embryophyta</taxon>
        <taxon>Tracheophyta</taxon>
        <taxon>Spermatophyta</taxon>
        <taxon>Magnoliopsida</taxon>
        <taxon>Liliopsida</taxon>
        <taxon>Poales</taxon>
        <taxon>Poaceae</taxon>
        <taxon>BOP clade</taxon>
        <taxon>Oryzoideae</taxon>
        <taxon>Oryzeae</taxon>
        <taxon>Oryzinae</taxon>
        <taxon>Oryza</taxon>
    </lineage>
</organism>
<dbReference type="Gene3D" id="1.10.10.10">
    <property type="entry name" value="Winged helix-like DNA-binding domain superfamily/Winged helix DNA-binding domain"/>
    <property type="match status" value="1"/>
</dbReference>
<dbReference type="Pfam" id="PF23598">
    <property type="entry name" value="LRR_14"/>
    <property type="match status" value="1"/>
</dbReference>
<feature type="domain" description="Disease resistance R13L4/SHOC-2-like LRR" evidence="6">
    <location>
        <begin position="167"/>
        <end position="470"/>
    </location>
</feature>
<dbReference type="InterPro" id="IPR055414">
    <property type="entry name" value="LRR_R13L4/SHOC2-like"/>
</dbReference>
<evidence type="ECO:0000256" key="3">
    <source>
        <dbReference type="SAM" id="MobiDB-lite"/>
    </source>
</evidence>
<dbReference type="Pfam" id="PF23559">
    <property type="entry name" value="WHD_DRP"/>
    <property type="match status" value="1"/>
</dbReference>
<protein>
    <submittedName>
        <fullName evidence="7">Uncharacterized protein</fullName>
    </submittedName>
</protein>
<dbReference type="GO" id="GO:0002758">
    <property type="term" value="P:innate immune response-activating signaling pathway"/>
    <property type="evidence" value="ECO:0007669"/>
    <property type="project" value="UniProtKB-ARBA"/>
</dbReference>
<dbReference type="GO" id="GO:0009626">
    <property type="term" value="P:plant-type hypersensitive response"/>
    <property type="evidence" value="ECO:0007669"/>
    <property type="project" value="UniProtKB-ARBA"/>
</dbReference>
<dbReference type="AlphaFoldDB" id="J3N3D0"/>
<dbReference type="eggNOG" id="KOG4658">
    <property type="taxonomic scope" value="Eukaryota"/>
</dbReference>
<feature type="region of interest" description="Disordered" evidence="3">
    <location>
        <begin position="702"/>
        <end position="726"/>
    </location>
</feature>
<dbReference type="GO" id="GO:0042742">
    <property type="term" value="P:defense response to bacterium"/>
    <property type="evidence" value="ECO:0007669"/>
    <property type="project" value="UniProtKB-ARBA"/>
</dbReference>
<dbReference type="OMA" id="CTMHDML"/>
<evidence type="ECO:0000313" key="8">
    <source>
        <dbReference type="Proteomes" id="UP000006038"/>
    </source>
</evidence>
<dbReference type="Gene3D" id="3.80.10.10">
    <property type="entry name" value="Ribonuclease Inhibitor"/>
    <property type="match status" value="2"/>
</dbReference>
<keyword evidence="2" id="KW-0611">Plant defense</keyword>
<evidence type="ECO:0000259" key="5">
    <source>
        <dbReference type="Pfam" id="PF23559"/>
    </source>
</evidence>
<accession>J3N3D0</accession>
<keyword evidence="1" id="KW-0677">Repeat</keyword>
<keyword evidence="4" id="KW-0472">Membrane</keyword>
<dbReference type="Gramene" id="OB10G20280.1">
    <property type="protein sequence ID" value="OB10G20280.1"/>
    <property type="gene ID" value="OB10G20280"/>
</dbReference>
<evidence type="ECO:0000256" key="1">
    <source>
        <dbReference type="ARBA" id="ARBA00022737"/>
    </source>
</evidence>
<evidence type="ECO:0000313" key="7">
    <source>
        <dbReference type="EnsemblPlants" id="OB10G20280.1"/>
    </source>
</evidence>
<feature type="compositionally biased region" description="Polar residues" evidence="3">
    <location>
        <begin position="863"/>
        <end position="883"/>
    </location>
</feature>
<keyword evidence="4" id="KW-1133">Transmembrane helix</keyword>
<keyword evidence="4" id="KW-0812">Transmembrane</keyword>
<reference evidence="7" key="1">
    <citation type="journal article" date="2013" name="Nat. Commun.">
        <title>Whole-genome sequencing of Oryza brachyantha reveals mechanisms underlying Oryza genome evolution.</title>
        <authorList>
            <person name="Chen J."/>
            <person name="Huang Q."/>
            <person name="Gao D."/>
            <person name="Wang J."/>
            <person name="Lang Y."/>
            <person name="Liu T."/>
            <person name="Li B."/>
            <person name="Bai Z."/>
            <person name="Luis Goicoechea J."/>
            <person name="Liang C."/>
            <person name="Chen C."/>
            <person name="Zhang W."/>
            <person name="Sun S."/>
            <person name="Liao Y."/>
            <person name="Zhang X."/>
            <person name="Yang L."/>
            <person name="Song C."/>
            <person name="Wang M."/>
            <person name="Shi J."/>
            <person name="Liu G."/>
            <person name="Liu J."/>
            <person name="Zhou H."/>
            <person name="Zhou W."/>
            <person name="Yu Q."/>
            <person name="An N."/>
            <person name="Chen Y."/>
            <person name="Cai Q."/>
            <person name="Wang B."/>
            <person name="Liu B."/>
            <person name="Min J."/>
            <person name="Huang Y."/>
            <person name="Wu H."/>
            <person name="Li Z."/>
            <person name="Zhang Y."/>
            <person name="Yin Y."/>
            <person name="Song W."/>
            <person name="Jiang J."/>
            <person name="Jackson S.A."/>
            <person name="Wing R.A."/>
            <person name="Wang J."/>
            <person name="Chen M."/>
        </authorList>
    </citation>
    <scope>NUCLEOTIDE SEQUENCE [LARGE SCALE GENOMIC DNA]</scope>
    <source>
        <strain evidence="7">cv. IRGC 101232</strain>
    </source>
</reference>
<evidence type="ECO:0000256" key="4">
    <source>
        <dbReference type="SAM" id="Phobius"/>
    </source>
</evidence>
<dbReference type="SUPFAM" id="SSF52058">
    <property type="entry name" value="L domain-like"/>
    <property type="match status" value="1"/>
</dbReference>
<reference evidence="7" key="2">
    <citation type="submission" date="2013-04" db="UniProtKB">
        <authorList>
            <consortium name="EnsemblPlants"/>
        </authorList>
    </citation>
    <scope>IDENTIFICATION</scope>
</reference>
<feature type="transmembrane region" description="Helical" evidence="4">
    <location>
        <begin position="1093"/>
        <end position="1118"/>
    </location>
</feature>
<feature type="compositionally biased region" description="Acidic residues" evidence="3">
    <location>
        <begin position="714"/>
        <end position="725"/>
    </location>
</feature>
<dbReference type="Proteomes" id="UP000006038">
    <property type="component" value="Chromosome 10"/>
</dbReference>
<dbReference type="FunFam" id="1.10.10.10:FF:000322">
    <property type="entry name" value="Probable disease resistance protein At1g63360"/>
    <property type="match status" value="1"/>
</dbReference>
<sequence>MKPLYLCYDDMPCHLKQCFLYCSLFLSDFAVDRRSLVQQWIAEGFVQIRGDAAVEEVADDYYDELIGRNLLQPAEADRHGCVERCTMHDMLRSMAQALSRGENFTGDAQRPPDDGDGDASFAPRHVSLPRNHLGAIPEEVLKLEGVRTLLLQRNPLTIESNIFTRLLHLKVLDLTETAMEVIPETLGNLLYLRFLNLSNTRIKALPETIGNLWSLKFLLLRQCKALHVLPKGIEHLKGLRDLDLTDTVISDAAFRIGHLRSLTSIRCFTVASKEERGTNDRSGWPLDELKNLTQLRTLHVKKLEKATSHSEAAEVALLVKTGLRELELSCSGTVKTFQIPTAVRNIEDIFRELKPPRCLESLKIVNYFGTKFPTWLSSICLPNLIRLNITGCNFCQSFPPLGCLPELRSLCIADSSALKDIDAQFMDTDHSHKVPFPKLEDLHFQGLHNLETWTSIEAGALPCLQAMQLESCPKLRCLPDGLRHVTSMTELRIVDMESLEAVENIAAVRELSIWNTPNLKRVCNLPSLEDLDICHCPSLETVENINKLQELHIFDHELQEMPRWIETHAPKLSSLEFMSTTNLLKRCLVDGPDWPIIKDIVQVHGYSNDSSYIYYSKNLNFFEGSASILESLDAEECVADSGEVDDISMDRRKIYQEDGPVSSPGTSTSERNGFFDQISMQTETARSEDNAPDMNFERFMTRPTSHRLPKLEEVPEEDEDEEGADPEVLVPVDTTKSDTVPEKLHRIDTHVDNDKAGSKVKRDAPTDDKSLPETVKHIPMKVTKSNENKSPDSLACSRQKISKKEKDAAADADTLTVANCPSTTITESHPDKVNKITASVTAIKNDDSIPEHTPGKEVPTKSAGANHQGSQTVPVTETAQDLHSSLHHGEPQLPDFVDDTCTSISDNRDETDSNNTSLPANLNLEESKASVVAKTLACKQQTADPGDGADTSIKKLANIITKKVSNNCSAESFKWPSTKTIDKIAPSSSPPISSKSHAIDNSTASKKLEANLKNRFSAKASANDGLTDDKTPVIISVKASDAHQPPPKVYTAIWADTDTDTLKARFVSTMQHYRRMASHRRRRHRKHGSSSKWSISPVLVAVLLFVSMAQLMFTFWMYRKLLNQSSKEKASAFSSVGSSSSGKSGGGEASGGTALIAAALFKRFNSSVPQPRAEAASASAGVAEVAGDGDGGVRLEIEEIAAGDRCEKKKRKTLLVLMVSVNLLS</sequence>
<keyword evidence="8" id="KW-1185">Reference proteome</keyword>
<name>J3N3D0_ORYBR</name>
<dbReference type="InterPro" id="IPR032675">
    <property type="entry name" value="LRR_dom_sf"/>
</dbReference>
<dbReference type="HOGENOM" id="CLU_002534_0_0_1"/>
<feature type="compositionally biased region" description="Basic and acidic residues" evidence="3">
    <location>
        <begin position="846"/>
        <end position="859"/>
    </location>
</feature>
<dbReference type="PANTHER" id="PTHR47186">
    <property type="entry name" value="LEUCINE-RICH REPEAT-CONTAINING PROTEIN 57"/>
    <property type="match status" value="1"/>
</dbReference>
<evidence type="ECO:0000259" key="6">
    <source>
        <dbReference type="Pfam" id="PF23598"/>
    </source>
</evidence>
<evidence type="ECO:0000256" key="2">
    <source>
        <dbReference type="ARBA" id="ARBA00022821"/>
    </source>
</evidence>
<dbReference type="InterPro" id="IPR058922">
    <property type="entry name" value="WHD_DRP"/>
</dbReference>
<dbReference type="EnsemblPlants" id="OB10G20280.1">
    <property type="protein sequence ID" value="OB10G20280.1"/>
    <property type="gene ID" value="OB10G20280"/>
</dbReference>
<feature type="region of interest" description="Disordered" evidence="3">
    <location>
        <begin position="751"/>
        <end position="772"/>
    </location>
</feature>
<feature type="domain" description="Disease resistance protein winged helix" evidence="5">
    <location>
        <begin position="24"/>
        <end position="95"/>
    </location>
</feature>